<evidence type="ECO:0000313" key="3">
    <source>
        <dbReference type="Proteomes" id="UP001162891"/>
    </source>
</evidence>
<keyword evidence="1" id="KW-0472">Membrane</keyword>
<evidence type="ECO:0000256" key="1">
    <source>
        <dbReference type="SAM" id="Phobius"/>
    </source>
</evidence>
<keyword evidence="1" id="KW-0812">Transmembrane</keyword>
<proteinExistence type="predicted"/>
<dbReference type="RefSeq" id="WP_248355267.1">
    <property type="nucleotide sequence ID" value="NZ_AP025591.1"/>
</dbReference>
<feature type="transmembrane region" description="Helical" evidence="1">
    <location>
        <begin position="20"/>
        <end position="42"/>
    </location>
</feature>
<evidence type="ECO:0000313" key="2">
    <source>
        <dbReference type="EMBL" id="BDG06015.1"/>
    </source>
</evidence>
<protein>
    <submittedName>
        <fullName evidence="2">Uncharacterized protein</fullName>
    </submittedName>
</protein>
<name>A0ABM7X2J0_9BACT</name>
<sequence>MVAVVVTLPHAADPTATLAFAAGFAVAAGVAGWIVLAMRLVARHRSGGPRGR</sequence>
<organism evidence="2 3">
    <name type="scientific">Anaeromyxobacter oryzae</name>
    <dbReference type="NCBI Taxonomy" id="2918170"/>
    <lineage>
        <taxon>Bacteria</taxon>
        <taxon>Pseudomonadati</taxon>
        <taxon>Myxococcota</taxon>
        <taxon>Myxococcia</taxon>
        <taxon>Myxococcales</taxon>
        <taxon>Cystobacterineae</taxon>
        <taxon>Anaeromyxobacteraceae</taxon>
        <taxon>Anaeromyxobacter</taxon>
    </lineage>
</organism>
<keyword evidence="1" id="KW-1133">Transmembrane helix</keyword>
<reference evidence="3" key="1">
    <citation type="journal article" date="2022" name="Int. J. Syst. Evol. Microbiol.">
        <title>Anaeromyxobacter oryzae sp. nov., Anaeromyxobacter diazotrophicus sp. nov. and Anaeromyxobacter paludicola sp. nov., isolated from paddy soils.</title>
        <authorList>
            <person name="Itoh H."/>
            <person name="Xu Z."/>
            <person name="Mise K."/>
            <person name="Masuda Y."/>
            <person name="Ushijima N."/>
            <person name="Hayakawa C."/>
            <person name="Shiratori Y."/>
            <person name="Senoo K."/>
        </authorList>
    </citation>
    <scope>NUCLEOTIDE SEQUENCE [LARGE SCALE GENOMIC DNA]</scope>
    <source>
        <strain evidence="3">Red232</strain>
    </source>
</reference>
<gene>
    <name evidence="2" type="ORF">AMOR_50110</name>
</gene>
<dbReference type="EMBL" id="AP025591">
    <property type="protein sequence ID" value="BDG06015.1"/>
    <property type="molecule type" value="Genomic_DNA"/>
</dbReference>
<dbReference type="Proteomes" id="UP001162891">
    <property type="component" value="Chromosome"/>
</dbReference>
<keyword evidence="3" id="KW-1185">Reference proteome</keyword>
<accession>A0ABM7X2J0</accession>